<evidence type="ECO:0000313" key="2">
    <source>
        <dbReference type="Proteomes" id="UP000198211"/>
    </source>
</evidence>
<accession>A0A225WS42</accession>
<protein>
    <recommendedName>
        <fullName evidence="3">GST C-terminal domain-containing protein</fullName>
    </recommendedName>
</protein>
<dbReference type="Gene3D" id="1.20.1050.10">
    <property type="match status" value="1"/>
</dbReference>
<dbReference type="InterPro" id="IPR036282">
    <property type="entry name" value="Glutathione-S-Trfase_C_sf"/>
</dbReference>
<proteinExistence type="predicted"/>
<dbReference type="AlphaFoldDB" id="A0A225WS42"/>
<name>A0A225WS42_9STRA</name>
<dbReference type="Proteomes" id="UP000198211">
    <property type="component" value="Unassembled WGS sequence"/>
</dbReference>
<reference evidence="2" key="1">
    <citation type="submission" date="2017-03" db="EMBL/GenBank/DDBJ databases">
        <title>Phytopthora megakarya and P. palmivora, two closely related causual agents of cacao black pod achieved similar genome size and gene model numbers by different mechanisms.</title>
        <authorList>
            <person name="Ali S."/>
            <person name="Shao J."/>
            <person name="Larry D.J."/>
            <person name="Kronmiller B."/>
            <person name="Shen D."/>
            <person name="Strem M.D."/>
            <person name="Melnick R.L."/>
            <person name="Guiltinan M.J."/>
            <person name="Tyler B.M."/>
            <person name="Meinhardt L.W."/>
            <person name="Bailey B.A."/>
        </authorList>
    </citation>
    <scope>NUCLEOTIDE SEQUENCE [LARGE SCALE GENOMIC DNA]</scope>
    <source>
        <strain evidence="2">zdho120</strain>
    </source>
</reference>
<dbReference type="EMBL" id="NBNE01000322">
    <property type="protein sequence ID" value="OWZ20455.1"/>
    <property type="molecule type" value="Genomic_DNA"/>
</dbReference>
<organism evidence="1 2">
    <name type="scientific">Phytophthora megakarya</name>
    <dbReference type="NCBI Taxonomy" id="4795"/>
    <lineage>
        <taxon>Eukaryota</taxon>
        <taxon>Sar</taxon>
        <taxon>Stramenopiles</taxon>
        <taxon>Oomycota</taxon>
        <taxon>Peronosporomycetes</taxon>
        <taxon>Peronosporales</taxon>
        <taxon>Peronosporaceae</taxon>
        <taxon>Phytophthora</taxon>
    </lineage>
</organism>
<dbReference type="SUPFAM" id="SSF47616">
    <property type="entry name" value="GST C-terminal domain-like"/>
    <property type="match status" value="1"/>
</dbReference>
<keyword evidence="2" id="KW-1185">Reference proteome</keyword>
<evidence type="ECO:0008006" key="3">
    <source>
        <dbReference type="Google" id="ProtNLM"/>
    </source>
</evidence>
<sequence length="129" mass="14678">MLRLFLQWTLNINKKSAEISWSRIKTVLEEAEKELGDNPIGTRFLTGDTFSAADIALCSHVALLVLPPEHEFIAPYISMDSIQDPIFRSRFEELRRSKIGQCMLWCYKNKRPASKADLVGGSSFDVEVE</sequence>
<dbReference type="Pfam" id="PF13410">
    <property type="entry name" value="GST_C_2"/>
    <property type="match status" value="1"/>
</dbReference>
<evidence type="ECO:0000313" key="1">
    <source>
        <dbReference type="EMBL" id="OWZ20455.1"/>
    </source>
</evidence>
<dbReference type="OrthoDB" id="9988732at2759"/>
<comment type="caution">
    <text evidence="1">The sequence shown here is derived from an EMBL/GenBank/DDBJ whole genome shotgun (WGS) entry which is preliminary data.</text>
</comment>
<gene>
    <name evidence="1" type="ORF">PHMEG_0005126</name>
</gene>
<dbReference type="CDD" id="cd00299">
    <property type="entry name" value="GST_C_family"/>
    <property type="match status" value="1"/>
</dbReference>